<keyword evidence="3 10" id="KW-0997">Cell inner membrane</keyword>
<evidence type="ECO:0000313" key="13">
    <source>
        <dbReference type="Proteomes" id="UP000242999"/>
    </source>
</evidence>
<feature type="binding site" evidence="10">
    <location>
        <position position="42"/>
    </location>
    <ligand>
        <name>Mn(2+)</name>
        <dbReference type="ChEBI" id="CHEBI:29035"/>
        <label>2</label>
    </ligand>
</feature>
<protein>
    <recommendedName>
        <fullName evidence="10">UDP-2,3-diacylglucosamine hydrolase</fullName>
        <ecNumber evidence="10">3.6.1.54</ecNumber>
    </recommendedName>
    <alternativeName>
        <fullName evidence="10">UDP-2,3-diacylglucosamine diphosphatase</fullName>
    </alternativeName>
</protein>
<keyword evidence="5 10" id="KW-0479">Metal-binding</keyword>
<dbReference type="PANTHER" id="PTHR34990">
    <property type="entry name" value="UDP-2,3-DIACYLGLUCOSAMINE HYDROLASE-RELATED"/>
    <property type="match status" value="1"/>
</dbReference>
<comment type="similarity">
    <text evidence="10">Belongs to the LpxH family.</text>
</comment>
<dbReference type="UniPathway" id="UPA00359">
    <property type="reaction ID" value="UER00480"/>
</dbReference>
<dbReference type="HAMAP" id="MF_00575">
    <property type="entry name" value="LpxH"/>
    <property type="match status" value="1"/>
</dbReference>
<accession>A0A1H6Q1S0</accession>
<evidence type="ECO:0000313" key="12">
    <source>
        <dbReference type="EMBL" id="SEI37791.1"/>
    </source>
</evidence>
<keyword evidence="9 10" id="KW-0464">Manganese</keyword>
<dbReference type="GO" id="GO:0009245">
    <property type="term" value="P:lipid A biosynthetic process"/>
    <property type="evidence" value="ECO:0007669"/>
    <property type="project" value="UniProtKB-UniRule"/>
</dbReference>
<comment type="function">
    <text evidence="10">Hydrolyzes the pyrophosphate bond of UDP-2,3-diacylglucosamine to yield 2,3-diacylglucosamine 1-phosphate (lipid X) and UMP by catalyzing the attack of water at the alpha-P atom. Involved in the biosynthesis of lipid A, a phosphorylated glycolipid that anchors the lipopolysaccharide to the outer membrane of the cell.</text>
</comment>
<feature type="binding site" evidence="10">
    <location>
        <position position="165"/>
    </location>
    <ligand>
        <name>substrate</name>
    </ligand>
</feature>
<feature type="binding site" evidence="10">
    <location>
        <position position="198"/>
    </location>
    <ligand>
        <name>Mn(2+)</name>
        <dbReference type="ChEBI" id="CHEBI:29035"/>
        <label>1</label>
    </ligand>
</feature>
<dbReference type="NCBIfam" id="NF003743">
    <property type="entry name" value="PRK05340.1"/>
    <property type="match status" value="1"/>
</dbReference>
<keyword evidence="13" id="KW-1185">Reference proteome</keyword>
<dbReference type="Proteomes" id="UP000242999">
    <property type="component" value="Unassembled WGS sequence"/>
</dbReference>
<feature type="binding site" evidence="10">
    <location>
        <position position="80"/>
    </location>
    <ligand>
        <name>Mn(2+)</name>
        <dbReference type="ChEBI" id="CHEBI:29035"/>
        <label>2</label>
    </ligand>
</feature>
<comment type="cofactor">
    <cofactor evidence="10">
        <name>Mn(2+)</name>
        <dbReference type="ChEBI" id="CHEBI:29035"/>
    </cofactor>
    <text evidence="10">Binds 2 Mn(2+) ions per subunit in a binuclear metal center.</text>
</comment>
<dbReference type="Pfam" id="PF00149">
    <property type="entry name" value="Metallophos"/>
    <property type="match status" value="1"/>
</dbReference>
<feature type="binding site" evidence="10">
    <location>
        <position position="11"/>
    </location>
    <ligand>
        <name>Mn(2+)</name>
        <dbReference type="ChEBI" id="CHEBI:29035"/>
        <label>1</label>
    </ligand>
</feature>
<evidence type="ECO:0000256" key="2">
    <source>
        <dbReference type="ARBA" id="ARBA00022516"/>
    </source>
</evidence>
<evidence type="ECO:0000256" key="9">
    <source>
        <dbReference type="ARBA" id="ARBA00023211"/>
    </source>
</evidence>
<comment type="subcellular location">
    <subcellularLocation>
        <location evidence="10">Cell inner membrane</location>
        <topology evidence="10">Peripheral membrane protein</topology>
        <orientation evidence="10">Cytoplasmic side</orientation>
    </subcellularLocation>
</comment>
<dbReference type="PANTHER" id="PTHR34990:SF1">
    <property type="entry name" value="UDP-2,3-DIACYLGLUCOSAMINE HYDROLASE"/>
    <property type="match status" value="1"/>
</dbReference>
<dbReference type="InterPro" id="IPR029052">
    <property type="entry name" value="Metallo-depent_PP-like"/>
</dbReference>
<dbReference type="CDD" id="cd07398">
    <property type="entry name" value="MPP_YbbF-LpxH"/>
    <property type="match status" value="1"/>
</dbReference>
<keyword evidence="4 10" id="KW-0441">Lipid A biosynthesis</keyword>
<keyword evidence="7 10" id="KW-0443">Lipid metabolism</keyword>
<dbReference type="GO" id="GO:0005737">
    <property type="term" value="C:cytoplasm"/>
    <property type="evidence" value="ECO:0007669"/>
    <property type="project" value="InterPro"/>
</dbReference>
<dbReference type="AlphaFoldDB" id="A0A1H6Q1S0"/>
<comment type="catalytic activity">
    <reaction evidence="10">
        <text>UDP-2-N,3-O-bis[(3R)-3-hydroxytetradecanoyl]-alpha-D-glucosamine + H2O = 2-N,3-O-bis[(3R)-3-hydroxytetradecanoyl]-alpha-D-glucosaminyl 1-phosphate + UMP + 2 H(+)</text>
        <dbReference type="Rhea" id="RHEA:25213"/>
        <dbReference type="ChEBI" id="CHEBI:15377"/>
        <dbReference type="ChEBI" id="CHEBI:15378"/>
        <dbReference type="ChEBI" id="CHEBI:57865"/>
        <dbReference type="ChEBI" id="CHEBI:57957"/>
        <dbReference type="ChEBI" id="CHEBI:78847"/>
        <dbReference type="EC" id="3.6.1.54"/>
    </reaction>
</comment>
<feature type="binding site" evidence="10">
    <location>
        <position position="196"/>
    </location>
    <ligand>
        <name>Mn(2+)</name>
        <dbReference type="ChEBI" id="CHEBI:29035"/>
        <label>2</label>
    </ligand>
</feature>
<evidence type="ECO:0000256" key="6">
    <source>
        <dbReference type="ARBA" id="ARBA00022801"/>
    </source>
</evidence>
<proteinExistence type="inferred from homology"/>
<dbReference type="GO" id="GO:0030145">
    <property type="term" value="F:manganese ion binding"/>
    <property type="evidence" value="ECO:0007669"/>
    <property type="project" value="UniProtKB-UniRule"/>
</dbReference>
<dbReference type="GO" id="GO:0019897">
    <property type="term" value="C:extrinsic component of plasma membrane"/>
    <property type="evidence" value="ECO:0007669"/>
    <property type="project" value="UniProtKB-UniRule"/>
</dbReference>
<dbReference type="SUPFAM" id="SSF56300">
    <property type="entry name" value="Metallo-dependent phosphatases"/>
    <property type="match status" value="1"/>
</dbReference>
<feature type="binding site" evidence="10">
    <location>
        <position position="9"/>
    </location>
    <ligand>
        <name>Mn(2+)</name>
        <dbReference type="ChEBI" id="CHEBI:29035"/>
        <label>1</label>
    </ligand>
</feature>
<feature type="binding site" evidence="10">
    <location>
        <position position="115"/>
    </location>
    <ligand>
        <name>Mn(2+)</name>
        <dbReference type="ChEBI" id="CHEBI:29035"/>
        <label>2</label>
    </ligand>
</feature>
<organism evidence="12 13">
    <name type="scientific">Allopseudospirillum japonicum</name>
    <dbReference type="NCBI Taxonomy" id="64971"/>
    <lineage>
        <taxon>Bacteria</taxon>
        <taxon>Pseudomonadati</taxon>
        <taxon>Pseudomonadota</taxon>
        <taxon>Gammaproteobacteria</taxon>
        <taxon>Oceanospirillales</taxon>
        <taxon>Oceanospirillaceae</taxon>
        <taxon>Allopseudospirillum</taxon>
    </lineage>
</organism>
<keyword evidence="2 10" id="KW-0444">Lipid biosynthesis</keyword>
<evidence type="ECO:0000259" key="11">
    <source>
        <dbReference type="Pfam" id="PF00149"/>
    </source>
</evidence>
<comment type="pathway">
    <text evidence="10">Glycolipid biosynthesis; lipid IV(A) biosynthesis; lipid IV(A) from (3R)-3-hydroxytetradecanoyl-[acyl-carrier-protein] and UDP-N-acetyl-alpha-D-glucosamine: step 4/6.</text>
</comment>
<reference evidence="13" key="1">
    <citation type="submission" date="2016-10" db="EMBL/GenBank/DDBJ databases">
        <authorList>
            <person name="Varghese N."/>
            <person name="Submissions S."/>
        </authorList>
    </citation>
    <scope>NUCLEOTIDE SEQUENCE [LARGE SCALE GENOMIC DNA]</scope>
    <source>
        <strain evidence="13">DSM 7165</strain>
    </source>
</reference>
<dbReference type="InterPro" id="IPR004843">
    <property type="entry name" value="Calcineurin-like_PHP"/>
</dbReference>
<evidence type="ECO:0000256" key="8">
    <source>
        <dbReference type="ARBA" id="ARBA00023136"/>
    </source>
</evidence>
<evidence type="ECO:0000256" key="5">
    <source>
        <dbReference type="ARBA" id="ARBA00022723"/>
    </source>
</evidence>
<feature type="binding site" evidence="10">
    <location>
        <position position="42"/>
    </location>
    <ligand>
        <name>Mn(2+)</name>
        <dbReference type="ChEBI" id="CHEBI:29035"/>
        <label>1</label>
    </ligand>
</feature>
<feature type="binding site" evidence="10">
    <location>
        <position position="168"/>
    </location>
    <ligand>
        <name>substrate</name>
    </ligand>
</feature>
<dbReference type="NCBIfam" id="TIGR01854">
    <property type="entry name" value="lipid_A_lpxH"/>
    <property type="match status" value="1"/>
</dbReference>
<name>A0A1H6Q1S0_9GAMM</name>
<feature type="binding site" evidence="10">
    <location>
        <position position="161"/>
    </location>
    <ligand>
        <name>substrate</name>
    </ligand>
</feature>
<dbReference type="RefSeq" id="WP_218138953.1">
    <property type="nucleotide sequence ID" value="NZ_FNYH01000001.1"/>
</dbReference>
<evidence type="ECO:0000256" key="10">
    <source>
        <dbReference type="HAMAP-Rule" id="MF_00575"/>
    </source>
</evidence>
<feature type="domain" description="Calcineurin-like phosphoesterase" evidence="11">
    <location>
        <begin position="5"/>
        <end position="200"/>
    </location>
</feature>
<keyword evidence="1 10" id="KW-1003">Cell membrane</keyword>
<sequence length="241" mass="27294">MSIHLFISDLHLRPERPEIAHALVSFLQQEARHAQHLYLLGDIFEYWIGDDYIPKEVQACLDAFAQVAATGTKIYFMAGNRDFLFGEQAAQQAGMHKIPDPYVIDLNGTPVLLAHGDSLCTQDQAYQAFRAQVRHPAWQAQILALPVQERLALAQKLRMQSQADTQMKTEAIMDVTPEEVPKLMQANGVNILIHGHTHRPQMHDLGTQGQRWVLGDWDTHLWFIRATCAQDMALINRPLTA</sequence>
<evidence type="ECO:0000256" key="1">
    <source>
        <dbReference type="ARBA" id="ARBA00022475"/>
    </source>
</evidence>
<evidence type="ECO:0000256" key="7">
    <source>
        <dbReference type="ARBA" id="ARBA00023098"/>
    </source>
</evidence>
<evidence type="ECO:0000256" key="4">
    <source>
        <dbReference type="ARBA" id="ARBA00022556"/>
    </source>
</evidence>
<dbReference type="InterPro" id="IPR010138">
    <property type="entry name" value="UDP-diacylglucosamine_Hdrlase"/>
</dbReference>
<keyword evidence="6 10" id="KW-0378">Hydrolase</keyword>
<feature type="binding site" evidence="10">
    <location>
        <begin position="80"/>
        <end position="81"/>
    </location>
    <ligand>
        <name>substrate</name>
    </ligand>
</feature>
<evidence type="ECO:0000256" key="3">
    <source>
        <dbReference type="ARBA" id="ARBA00022519"/>
    </source>
</evidence>
<feature type="binding site" evidence="10">
    <location>
        <position position="196"/>
    </location>
    <ligand>
        <name>substrate</name>
    </ligand>
</feature>
<dbReference type="EMBL" id="FNYH01000001">
    <property type="protein sequence ID" value="SEI37791.1"/>
    <property type="molecule type" value="Genomic_DNA"/>
</dbReference>
<dbReference type="InterPro" id="IPR043461">
    <property type="entry name" value="LpxH-like"/>
</dbReference>
<gene>
    <name evidence="10" type="primary">lpxH</name>
    <name evidence="12" type="ORF">SAMN05421831_10193</name>
</gene>
<keyword evidence="8 10" id="KW-0472">Membrane</keyword>
<feature type="binding site" evidence="10">
    <location>
        <position position="123"/>
    </location>
    <ligand>
        <name>substrate</name>
    </ligand>
</feature>
<dbReference type="Gene3D" id="3.60.21.10">
    <property type="match status" value="1"/>
</dbReference>
<dbReference type="GO" id="GO:0008758">
    <property type="term" value="F:UDP-2,3-diacylglucosamine hydrolase activity"/>
    <property type="evidence" value="ECO:0007669"/>
    <property type="project" value="UniProtKB-UniRule"/>
</dbReference>
<dbReference type="EC" id="3.6.1.54" evidence="10"/>
<dbReference type="STRING" id="64971.SAMN05421831_10193"/>